<keyword evidence="2" id="KW-0274">FAD</keyword>
<evidence type="ECO:0000313" key="5">
    <source>
        <dbReference type="Proteomes" id="UP000050973"/>
    </source>
</evidence>
<sequence>MKNYDYIILGTGPAGYKLVQLLAKTGKSLLAVEGGLFGGTCPNVGCEPKIFLSGAVHTALASQQLVGRGIAQPAQVDWDQLMTVKKARFDSWPAETKAIYEKMCDVAVGYGEFVDAHTIQVNGHQYHGTHIIIATGHRPHRLDIPGKEYLHDSTDVLSLSHRPDHAVFIGGGYVAIELATFLAAAGTKVDLLIRSERILRGFYGKYAQEMVDQLTARGLTFHFQTTASAVAKTGGRVTVTTNHGEQLTTDYVVDASGRVPNVEKLKLTAAGIKYSRRGIDVDDHLQTSVAGVYAIGDITSQPVPKLTTVAELEADYLYRQLVRGGQEPLRYPTIGTAAFAFPEIAQAGVNPEEAVDDSRYQVVEHDLSFGSFYAGLNEQGAKLTVVYDRDQRLVGASEIGATAADDINNLVPVIGLQPSSREWQRKVLPAYPALADKVFGLLKR</sequence>
<accession>A0A0R1WA36</accession>
<name>A0A0R1WA36_9LACO</name>
<dbReference type="PRINTS" id="PR00368">
    <property type="entry name" value="FADPNR"/>
</dbReference>
<dbReference type="PRINTS" id="PR00411">
    <property type="entry name" value="PNDRDTASEI"/>
</dbReference>
<dbReference type="GO" id="GO:0016491">
    <property type="term" value="F:oxidoreductase activity"/>
    <property type="evidence" value="ECO:0007669"/>
    <property type="project" value="InterPro"/>
</dbReference>
<evidence type="ECO:0000259" key="3">
    <source>
        <dbReference type="Pfam" id="PF07992"/>
    </source>
</evidence>
<dbReference type="PANTHER" id="PTHR43014">
    <property type="entry name" value="MERCURIC REDUCTASE"/>
    <property type="match status" value="1"/>
</dbReference>
<dbReference type="Pfam" id="PF07992">
    <property type="entry name" value="Pyr_redox_2"/>
    <property type="match status" value="1"/>
</dbReference>
<organism evidence="4 5">
    <name type="scientific">Limosilactobacillus oris DSM 4864</name>
    <dbReference type="NCBI Taxonomy" id="1423779"/>
    <lineage>
        <taxon>Bacteria</taxon>
        <taxon>Bacillati</taxon>
        <taxon>Bacillota</taxon>
        <taxon>Bacilli</taxon>
        <taxon>Lactobacillales</taxon>
        <taxon>Lactobacillaceae</taxon>
        <taxon>Limosilactobacillus</taxon>
    </lineage>
</organism>
<dbReference type="AlphaFoldDB" id="A0A0R1WA36"/>
<dbReference type="InterPro" id="IPR016156">
    <property type="entry name" value="FAD/NAD-linked_Rdtase_dimer_sf"/>
</dbReference>
<reference evidence="4 5" key="1">
    <citation type="journal article" date="2015" name="Genome Announc.">
        <title>Expanding the biotechnology potential of lactobacilli through comparative genomics of 213 strains and associated genera.</title>
        <authorList>
            <person name="Sun Z."/>
            <person name="Harris H.M."/>
            <person name="McCann A."/>
            <person name="Guo C."/>
            <person name="Argimon S."/>
            <person name="Zhang W."/>
            <person name="Yang X."/>
            <person name="Jeffery I.B."/>
            <person name="Cooney J.C."/>
            <person name="Kagawa T.F."/>
            <person name="Liu W."/>
            <person name="Song Y."/>
            <person name="Salvetti E."/>
            <person name="Wrobel A."/>
            <person name="Rasinkangas P."/>
            <person name="Parkhill J."/>
            <person name="Rea M.C."/>
            <person name="O'Sullivan O."/>
            <person name="Ritari J."/>
            <person name="Douillard F.P."/>
            <person name="Paul Ross R."/>
            <person name="Yang R."/>
            <person name="Briner A.E."/>
            <person name="Felis G.E."/>
            <person name="de Vos W.M."/>
            <person name="Barrangou R."/>
            <person name="Klaenhammer T.R."/>
            <person name="Caufield P.W."/>
            <person name="Cui Y."/>
            <person name="Zhang H."/>
            <person name="O'Toole P.W."/>
        </authorList>
    </citation>
    <scope>NUCLEOTIDE SEQUENCE [LARGE SCALE GENOMIC DNA]</scope>
    <source>
        <strain evidence="4 5">DSM 4864</strain>
    </source>
</reference>
<dbReference type="Gene3D" id="3.50.50.60">
    <property type="entry name" value="FAD/NAD(P)-binding domain"/>
    <property type="match status" value="1"/>
</dbReference>
<evidence type="ECO:0000313" key="4">
    <source>
        <dbReference type="EMBL" id="KRM14762.1"/>
    </source>
</evidence>
<dbReference type="Proteomes" id="UP000050973">
    <property type="component" value="Unassembled WGS sequence"/>
</dbReference>
<dbReference type="InterPro" id="IPR036188">
    <property type="entry name" value="FAD/NAD-bd_sf"/>
</dbReference>
<gene>
    <name evidence="4" type="ORF">FC49_GL000926</name>
</gene>
<comment type="caution">
    <text evidence="4">The sequence shown here is derived from an EMBL/GenBank/DDBJ whole genome shotgun (WGS) entry which is preliminary data.</text>
</comment>
<evidence type="ECO:0000256" key="2">
    <source>
        <dbReference type="ARBA" id="ARBA00022827"/>
    </source>
</evidence>
<dbReference type="PATRIC" id="fig|1423779.3.peg.945"/>
<protein>
    <submittedName>
        <fullName evidence="4">Pyridine nucleotide-disulfide oxidoreductase</fullName>
    </submittedName>
</protein>
<dbReference type="InterPro" id="IPR023753">
    <property type="entry name" value="FAD/NAD-binding_dom"/>
</dbReference>
<dbReference type="SUPFAM" id="SSF51905">
    <property type="entry name" value="FAD/NAD(P)-binding domain"/>
    <property type="match status" value="1"/>
</dbReference>
<feature type="domain" description="FAD/NAD(P)-binding" evidence="3">
    <location>
        <begin position="4"/>
        <end position="313"/>
    </location>
</feature>
<proteinExistence type="predicted"/>
<evidence type="ECO:0000256" key="1">
    <source>
        <dbReference type="ARBA" id="ARBA00022630"/>
    </source>
</evidence>
<dbReference type="EMBL" id="AZGE01000021">
    <property type="protein sequence ID" value="KRM14762.1"/>
    <property type="molecule type" value="Genomic_DNA"/>
</dbReference>
<dbReference type="SUPFAM" id="SSF55424">
    <property type="entry name" value="FAD/NAD-linked reductases, dimerisation (C-terminal) domain"/>
    <property type="match status" value="1"/>
</dbReference>
<dbReference type="RefSeq" id="WP_003713636.1">
    <property type="nucleotide sequence ID" value="NZ_AZGE01000021.1"/>
</dbReference>
<dbReference type="PANTHER" id="PTHR43014:SF5">
    <property type="entry name" value="GLUTATHIONE REDUCTASE (NADPH)"/>
    <property type="match status" value="1"/>
</dbReference>
<keyword evidence="1" id="KW-0285">Flavoprotein</keyword>